<organism evidence="5 6">
    <name type="scientific">[Mycobacterium] fortunisiensis</name>
    <dbReference type="NCBI Taxonomy" id="2600579"/>
    <lineage>
        <taxon>Bacteria</taxon>
        <taxon>Bacillati</taxon>
        <taxon>Actinomycetota</taxon>
        <taxon>Actinomycetes</taxon>
        <taxon>Mycobacteriales</taxon>
        <taxon>Mycobacteriaceae</taxon>
        <taxon>Mycolicibacterium</taxon>
    </lineage>
</organism>
<keyword evidence="2" id="KW-0238">DNA-binding</keyword>
<dbReference type="Proteomes" id="UP000812982">
    <property type="component" value="Unassembled WGS sequence"/>
</dbReference>
<keyword evidence="3" id="KW-0804">Transcription</keyword>
<gene>
    <name evidence="5" type="ORF">FR943_01885</name>
</gene>
<evidence type="ECO:0000313" key="5">
    <source>
        <dbReference type="EMBL" id="MBU9762604.1"/>
    </source>
</evidence>
<dbReference type="PANTHER" id="PTHR30055">
    <property type="entry name" value="HTH-TYPE TRANSCRIPTIONAL REGULATOR RUTR"/>
    <property type="match status" value="1"/>
</dbReference>
<dbReference type="InterPro" id="IPR004111">
    <property type="entry name" value="Repressor_TetR_C"/>
</dbReference>
<name>A0ABS6KGC9_9MYCO</name>
<proteinExistence type="predicted"/>
<evidence type="ECO:0000256" key="2">
    <source>
        <dbReference type="ARBA" id="ARBA00023125"/>
    </source>
</evidence>
<evidence type="ECO:0000313" key="6">
    <source>
        <dbReference type="Proteomes" id="UP000812982"/>
    </source>
</evidence>
<evidence type="ECO:0000259" key="4">
    <source>
        <dbReference type="Pfam" id="PF02909"/>
    </source>
</evidence>
<evidence type="ECO:0000256" key="1">
    <source>
        <dbReference type="ARBA" id="ARBA00023015"/>
    </source>
</evidence>
<dbReference type="InterPro" id="IPR050109">
    <property type="entry name" value="HTH-type_TetR-like_transc_reg"/>
</dbReference>
<keyword evidence="6" id="KW-1185">Reference proteome</keyword>
<comment type="caution">
    <text evidence="5">The sequence shown here is derived from an EMBL/GenBank/DDBJ whole genome shotgun (WGS) entry which is preliminary data.</text>
</comment>
<dbReference type="EMBL" id="VOMB01000002">
    <property type="protein sequence ID" value="MBU9762604.1"/>
    <property type="molecule type" value="Genomic_DNA"/>
</dbReference>
<protein>
    <submittedName>
        <fullName evidence="5">TetR family transcriptional regulator</fullName>
    </submittedName>
</protein>
<feature type="domain" description="Tetracycline repressor TetR C-terminal" evidence="4">
    <location>
        <begin position="80"/>
        <end position="218"/>
    </location>
</feature>
<keyword evidence="1" id="KW-0805">Transcription regulation</keyword>
<accession>A0ABS6KGC9</accession>
<reference evidence="5 6" key="1">
    <citation type="journal article" date="2021" name="Sci. Rep.">
        <title>Phenotypic and genomic hallmarks of a novel, potentially pathogenic rapidly growing Mycobacterium species related to the Mycobacterium fortuitum complex.</title>
        <authorList>
            <person name="Gharbi R."/>
            <person name="Khanna V."/>
            <person name="Frigui W."/>
            <person name="Mhenni B."/>
            <person name="Brosch R."/>
            <person name="Mardassi H."/>
        </authorList>
    </citation>
    <scope>NUCLEOTIDE SEQUENCE [LARGE SCALE GENOMIC DNA]</scope>
    <source>
        <strain evidence="5 6">TNTM28</strain>
    </source>
</reference>
<dbReference type="PANTHER" id="PTHR30055:SF151">
    <property type="entry name" value="TRANSCRIPTIONAL REGULATORY PROTEIN"/>
    <property type="match status" value="1"/>
</dbReference>
<dbReference type="Pfam" id="PF02909">
    <property type="entry name" value="TetR_C_1"/>
    <property type="match status" value="1"/>
</dbReference>
<sequence>MTTENAPRRGRGRPPRIDQSQIVAAARAIAPGALTMQAVADALGVDRTTLHYYVGDRDGLLELVVADLFETELRSIKLPENASWQEVLRAYGSAIRQGVLKLGVTATSFRLSGSGGAASLALAEQVLRALTAGGFDTADAGRVLTLVSGLAMSSAHDVLGSAESRLHHQTPEVIRALSDLSSGDFPLLSGVVTDRGVDATAEQDFSFNLDIVIAGLEQFLASPA</sequence>
<dbReference type="RefSeq" id="WP_217154579.1">
    <property type="nucleotide sequence ID" value="NZ_VOMB01000002.1"/>
</dbReference>
<evidence type="ECO:0000256" key="3">
    <source>
        <dbReference type="ARBA" id="ARBA00023163"/>
    </source>
</evidence>